<feature type="domain" description="tRNA-guanine(15) transglycosylase-like" evidence="6">
    <location>
        <begin position="48"/>
        <end position="429"/>
    </location>
</feature>
<accession>A0A6A6B7N9</accession>
<proteinExistence type="inferred from homology"/>
<dbReference type="PANTHER" id="PTHR46064">
    <property type="entry name" value="QUEUINE TRNA-RIBOSYLTRANSFERASE ACCESSORY SUBUNIT 2"/>
    <property type="match status" value="1"/>
</dbReference>
<keyword evidence="3" id="KW-0479">Metal-binding</keyword>
<dbReference type="HAMAP" id="MF_03043">
    <property type="entry name" value="QTRT2"/>
    <property type="match status" value="1"/>
</dbReference>
<dbReference type="InterPro" id="IPR050852">
    <property type="entry name" value="Queuine_tRNA-ribosyltrfase"/>
</dbReference>
<organism evidence="7 8">
    <name type="scientific">Aplosporella prunicola CBS 121167</name>
    <dbReference type="NCBI Taxonomy" id="1176127"/>
    <lineage>
        <taxon>Eukaryota</taxon>
        <taxon>Fungi</taxon>
        <taxon>Dikarya</taxon>
        <taxon>Ascomycota</taxon>
        <taxon>Pezizomycotina</taxon>
        <taxon>Dothideomycetes</taxon>
        <taxon>Dothideomycetes incertae sedis</taxon>
        <taxon>Botryosphaeriales</taxon>
        <taxon>Aplosporellaceae</taxon>
        <taxon>Aplosporella</taxon>
    </lineage>
</organism>
<evidence type="ECO:0000256" key="1">
    <source>
        <dbReference type="ARBA" id="ARBA00022490"/>
    </source>
</evidence>
<keyword evidence="8" id="KW-1185">Reference proteome</keyword>
<dbReference type="GO" id="GO:0046872">
    <property type="term" value="F:metal ion binding"/>
    <property type="evidence" value="ECO:0007669"/>
    <property type="project" value="UniProtKB-KW"/>
</dbReference>
<dbReference type="OrthoDB" id="27601at2759"/>
<dbReference type="GO" id="GO:0006400">
    <property type="term" value="P:tRNA modification"/>
    <property type="evidence" value="ECO:0007669"/>
    <property type="project" value="InterPro"/>
</dbReference>
<evidence type="ECO:0000256" key="4">
    <source>
        <dbReference type="ARBA" id="ARBA00022833"/>
    </source>
</evidence>
<dbReference type="SUPFAM" id="SSF51713">
    <property type="entry name" value="tRNA-guanine transglycosylase"/>
    <property type="match status" value="1"/>
</dbReference>
<keyword evidence="1" id="KW-0963">Cytoplasm</keyword>
<gene>
    <name evidence="7" type="ORF">K452DRAFT_252796</name>
</gene>
<keyword evidence="4" id="KW-0862">Zinc</keyword>
<protein>
    <recommendedName>
        <fullName evidence="6">tRNA-guanine(15) transglycosylase-like domain-containing protein</fullName>
    </recommendedName>
</protein>
<dbReference type="GO" id="GO:0008479">
    <property type="term" value="F:tRNA-guanosine(34) queuine transglycosylase activity"/>
    <property type="evidence" value="ECO:0007669"/>
    <property type="project" value="InterPro"/>
</dbReference>
<evidence type="ECO:0000313" key="7">
    <source>
        <dbReference type="EMBL" id="KAF2140149.1"/>
    </source>
</evidence>
<evidence type="ECO:0000313" key="8">
    <source>
        <dbReference type="Proteomes" id="UP000799438"/>
    </source>
</evidence>
<feature type="non-terminal residue" evidence="7">
    <location>
        <position position="490"/>
    </location>
</feature>
<dbReference type="RefSeq" id="XP_033395862.1">
    <property type="nucleotide sequence ID" value="XM_033538262.1"/>
</dbReference>
<evidence type="ECO:0000259" key="6">
    <source>
        <dbReference type="Pfam" id="PF01702"/>
    </source>
</evidence>
<dbReference type="InterPro" id="IPR002616">
    <property type="entry name" value="tRNA_ribo_trans-like"/>
</dbReference>
<reference evidence="7" key="1">
    <citation type="journal article" date="2020" name="Stud. Mycol.">
        <title>101 Dothideomycetes genomes: a test case for predicting lifestyles and emergence of pathogens.</title>
        <authorList>
            <person name="Haridas S."/>
            <person name="Albert R."/>
            <person name="Binder M."/>
            <person name="Bloem J."/>
            <person name="Labutti K."/>
            <person name="Salamov A."/>
            <person name="Andreopoulos B."/>
            <person name="Baker S."/>
            <person name="Barry K."/>
            <person name="Bills G."/>
            <person name="Bluhm B."/>
            <person name="Cannon C."/>
            <person name="Castanera R."/>
            <person name="Culley D."/>
            <person name="Daum C."/>
            <person name="Ezra D."/>
            <person name="Gonzalez J."/>
            <person name="Henrissat B."/>
            <person name="Kuo A."/>
            <person name="Liang C."/>
            <person name="Lipzen A."/>
            <person name="Lutzoni F."/>
            <person name="Magnuson J."/>
            <person name="Mondo S."/>
            <person name="Nolan M."/>
            <person name="Ohm R."/>
            <person name="Pangilinan J."/>
            <person name="Park H.-J."/>
            <person name="Ramirez L."/>
            <person name="Alfaro M."/>
            <person name="Sun H."/>
            <person name="Tritt A."/>
            <person name="Yoshinaga Y."/>
            <person name="Zwiers L.-H."/>
            <person name="Turgeon B."/>
            <person name="Goodwin S."/>
            <person name="Spatafora J."/>
            <person name="Crous P."/>
            <person name="Grigoriev I."/>
        </authorList>
    </citation>
    <scope>NUCLEOTIDE SEQUENCE</scope>
    <source>
        <strain evidence="7">CBS 121167</strain>
    </source>
</reference>
<dbReference type="PANTHER" id="PTHR46064:SF1">
    <property type="entry name" value="QUEUINE TRNA-RIBOSYLTRANSFERASE ACCESSORY SUBUNIT 2"/>
    <property type="match status" value="1"/>
</dbReference>
<feature type="compositionally biased region" description="Basic and acidic residues" evidence="5">
    <location>
        <begin position="477"/>
        <end position="490"/>
    </location>
</feature>
<sequence>MKRVRWSKILSSRTSYPAPRPSHTMADATSSRGNLTFETSSPDSILAPRIGKLSIPGRATLDTPHYVGYTSRGVIPHLTQDMLRKNTDINSMYLALEDFIEKAPQQTPPVFNTPCPTPDDSPLRRFAALPSDALLVLGPRRVPPIQCPGPNTNASVAVHTSVGFSSLTSAYYASAAQALRPDIVVGLGDIMYGHKKPSLKRMDKMGDRTTAWTRDMVAGRGGLDKTTKDTAYNIFAPILPIDREMQSWYLNELVDELRPHLSGLALYDAASLAQTPEDLAPLPRLSLGDPATPHALLHEMALGMDLFTVPFITAVTDAGIAFSFTFPPTEADTKVTQDSGSRLPLGIDMWNPSHATALAPLQPSCPCHACTAHHCAYIHHLLHAKEMLGWVLLQVHNHSVLDRLFSAARAAIADGTFEDARAAFAKVYEPTLPEKTGQGPRVRGYQYKSDGPAEPKRNPPAYRMLDAHKDALEEDKAEGAVPDKNDDASD</sequence>
<dbReference type="AlphaFoldDB" id="A0A6A6B7N9"/>
<evidence type="ECO:0000256" key="3">
    <source>
        <dbReference type="ARBA" id="ARBA00022723"/>
    </source>
</evidence>
<dbReference type="InterPro" id="IPR028592">
    <property type="entry name" value="QTRTD1"/>
</dbReference>
<name>A0A6A6B7N9_9PEZI</name>
<feature type="region of interest" description="Disordered" evidence="5">
    <location>
        <begin position="432"/>
        <end position="490"/>
    </location>
</feature>
<evidence type="ECO:0000256" key="5">
    <source>
        <dbReference type="SAM" id="MobiDB-lite"/>
    </source>
</evidence>
<dbReference type="GeneID" id="54295758"/>
<dbReference type="Gene3D" id="3.20.20.105">
    <property type="entry name" value="Queuine tRNA-ribosyltransferase-like"/>
    <property type="match status" value="1"/>
</dbReference>
<dbReference type="NCBIfam" id="TIGR00449">
    <property type="entry name" value="tgt_general"/>
    <property type="match status" value="1"/>
</dbReference>
<evidence type="ECO:0000256" key="2">
    <source>
        <dbReference type="ARBA" id="ARBA00022694"/>
    </source>
</evidence>
<keyword evidence="2" id="KW-0819">tRNA processing</keyword>
<dbReference type="Proteomes" id="UP000799438">
    <property type="component" value="Unassembled WGS sequence"/>
</dbReference>
<feature type="region of interest" description="Disordered" evidence="5">
    <location>
        <begin position="12"/>
        <end position="34"/>
    </location>
</feature>
<dbReference type="Pfam" id="PF01702">
    <property type="entry name" value="TGT"/>
    <property type="match status" value="1"/>
</dbReference>
<dbReference type="InterPro" id="IPR036511">
    <property type="entry name" value="TGT-like_sf"/>
</dbReference>
<dbReference type="EMBL" id="ML995490">
    <property type="protein sequence ID" value="KAF2140149.1"/>
    <property type="molecule type" value="Genomic_DNA"/>
</dbReference>